<evidence type="ECO:0000256" key="2">
    <source>
        <dbReference type="ARBA" id="ARBA00004236"/>
    </source>
</evidence>
<feature type="compositionally biased region" description="Polar residues" evidence="8">
    <location>
        <begin position="153"/>
        <end position="164"/>
    </location>
</feature>
<evidence type="ECO:0000256" key="1">
    <source>
        <dbReference type="ARBA" id="ARBA00002281"/>
    </source>
</evidence>
<evidence type="ECO:0000256" key="6">
    <source>
        <dbReference type="ARBA" id="ARBA00023136"/>
    </source>
</evidence>
<dbReference type="InterPro" id="IPR039621">
    <property type="entry name" value="BG1-like"/>
</dbReference>
<comment type="subcellular location">
    <subcellularLocation>
        <location evidence="2">Cell membrane</location>
    </subcellularLocation>
</comment>
<gene>
    <name evidence="9" type="ORF">CASFOL_022768</name>
</gene>
<feature type="compositionally biased region" description="Low complexity" evidence="8">
    <location>
        <begin position="317"/>
        <end position="338"/>
    </location>
</feature>
<keyword evidence="7" id="KW-0927">Auxin signaling pathway</keyword>
<accession>A0ABD3CVA1</accession>
<evidence type="ECO:0000313" key="10">
    <source>
        <dbReference type="Proteomes" id="UP001632038"/>
    </source>
</evidence>
<keyword evidence="6" id="KW-0472">Membrane</keyword>
<name>A0ABD3CVA1_9LAMI</name>
<dbReference type="GO" id="GO:0009734">
    <property type="term" value="P:auxin-activated signaling pathway"/>
    <property type="evidence" value="ECO:0007669"/>
    <property type="project" value="UniProtKB-KW"/>
</dbReference>
<feature type="region of interest" description="Disordered" evidence="8">
    <location>
        <begin position="153"/>
        <end position="192"/>
    </location>
</feature>
<dbReference type="GO" id="GO:0005886">
    <property type="term" value="C:plasma membrane"/>
    <property type="evidence" value="ECO:0007669"/>
    <property type="project" value="UniProtKB-SubCell"/>
</dbReference>
<dbReference type="Proteomes" id="UP001632038">
    <property type="component" value="Unassembled WGS sequence"/>
</dbReference>
<dbReference type="EMBL" id="JAVIJP010000030">
    <property type="protein sequence ID" value="KAL3633241.1"/>
    <property type="molecule type" value="Genomic_DNA"/>
</dbReference>
<evidence type="ECO:0000313" key="9">
    <source>
        <dbReference type="EMBL" id="KAL3633241.1"/>
    </source>
</evidence>
<keyword evidence="4" id="KW-0813">Transport</keyword>
<reference evidence="10" key="1">
    <citation type="journal article" date="2024" name="IScience">
        <title>Strigolactones Initiate the Formation of Haustorium-like Structures in Castilleja.</title>
        <authorList>
            <person name="Buerger M."/>
            <person name="Peterson D."/>
            <person name="Chory J."/>
        </authorList>
    </citation>
    <scope>NUCLEOTIDE SEQUENCE [LARGE SCALE GENOMIC DNA]</scope>
</reference>
<keyword evidence="5" id="KW-1003">Cell membrane</keyword>
<proteinExistence type="inferred from homology"/>
<keyword evidence="10" id="KW-1185">Reference proteome</keyword>
<evidence type="ECO:0000256" key="3">
    <source>
        <dbReference type="ARBA" id="ARBA00010067"/>
    </source>
</evidence>
<comment type="function">
    <text evidence="1">Involved in auxin transport. Regulator of the auxin signaling pathway.</text>
</comment>
<evidence type="ECO:0000256" key="4">
    <source>
        <dbReference type="ARBA" id="ARBA00022448"/>
    </source>
</evidence>
<feature type="region of interest" description="Disordered" evidence="8">
    <location>
        <begin position="297"/>
        <end position="380"/>
    </location>
</feature>
<dbReference type="AlphaFoldDB" id="A0ABD3CVA1"/>
<evidence type="ECO:0000256" key="7">
    <source>
        <dbReference type="ARBA" id="ARBA00023294"/>
    </source>
</evidence>
<dbReference type="PANTHER" id="PTHR33541:SF28">
    <property type="entry name" value="PROTEIN BIG GRAIN 1-LIKE A"/>
    <property type="match status" value="1"/>
</dbReference>
<evidence type="ECO:0000256" key="8">
    <source>
        <dbReference type="SAM" id="MobiDB-lite"/>
    </source>
</evidence>
<comment type="caution">
    <text evidence="9">The sequence shown here is derived from an EMBL/GenBank/DDBJ whole genome shotgun (WGS) entry which is preliminary data.</text>
</comment>
<dbReference type="Gene3D" id="3.40.395.10">
    <property type="entry name" value="Adenoviral Proteinase, Chain A"/>
    <property type="match status" value="1"/>
</dbReference>
<dbReference type="PANTHER" id="PTHR33541">
    <property type="entry name" value="PROTEIN BIG GRAIN 1-LIKE A-RELATED"/>
    <property type="match status" value="1"/>
</dbReference>
<sequence>MMTLSEEIPRSPRVIVLITCLSKILVQRRGLARNRTIIVQIWLFVRCRKMKIDNDKLLEKFVQENAKNNEEMKRISEDALDQLWHENAKTLSTLKEERGVLSVEVIRREFQVLLKDVVDRLTQKNEALLDYWRQDYRAFFKEAVETLSGAVNNGSGQPISSTGTMVVKWPSPSGNVPLSPPPSLDDQSAQLRQQPESVVLVSPQPFSDHSTKLPQQPEVKVGFYDVNPSFFRTCENPVEDSEEDGPHLHLQFSVHLSLLTPSKSKKQQKNKINPFIIAGELLCRRCLKVIGDGQFPRRGDGDLQIKNNRKSNPPENFSWSSSDSSSGDFFSSSEAESFPLPKPKPVRVRIGGSGLDRVKLGQNHKKSEGEFDPKPKNEDGFLKTKSRALKIYADLKKVKQPISPGGKLAGFLNTLFSGKPNSGGVAGALNAYLQILHNHPEFVGVHRNNEERFTVLGVMISQLCKNLTEGANNKMTSTSCLSKETIPDTLLEIVRGVGVGETNPGWNKLVPWSDIDRVYTIWHDELRWYPIVIDLVTCEIWIFDSLSRNADTDLRYRRYKGTRQFRRLLPDLLKYYGIFESRATIDRE</sequence>
<evidence type="ECO:0000256" key="5">
    <source>
        <dbReference type="ARBA" id="ARBA00022475"/>
    </source>
</evidence>
<feature type="compositionally biased region" description="Basic and acidic residues" evidence="8">
    <location>
        <begin position="365"/>
        <end position="380"/>
    </location>
</feature>
<comment type="similarity">
    <text evidence="3">Belongs to the BIG GRAIN 1 (BG1) plant protein family.</text>
</comment>
<protein>
    <submittedName>
        <fullName evidence="9">Uncharacterized protein</fullName>
    </submittedName>
</protein>
<organism evidence="9 10">
    <name type="scientific">Castilleja foliolosa</name>
    <dbReference type="NCBI Taxonomy" id="1961234"/>
    <lineage>
        <taxon>Eukaryota</taxon>
        <taxon>Viridiplantae</taxon>
        <taxon>Streptophyta</taxon>
        <taxon>Embryophyta</taxon>
        <taxon>Tracheophyta</taxon>
        <taxon>Spermatophyta</taxon>
        <taxon>Magnoliopsida</taxon>
        <taxon>eudicotyledons</taxon>
        <taxon>Gunneridae</taxon>
        <taxon>Pentapetalae</taxon>
        <taxon>asterids</taxon>
        <taxon>lamiids</taxon>
        <taxon>Lamiales</taxon>
        <taxon>Orobanchaceae</taxon>
        <taxon>Pedicularideae</taxon>
        <taxon>Castillejinae</taxon>
        <taxon>Castilleja</taxon>
    </lineage>
</organism>